<dbReference type="Gene3D" id="1.20.1250.20">
    <property type="entry name" value="MFS general substrate transporter like domains"/>
    <property type="match status" value="2"/>
</dbReference>
<dbReference type="GO" id="GO:0015293">
    <property type="term" value="F:symporter activity"/>
    <property type="evidence" value="ECO:0007669"/>
    <property type="project" value="InterPro"/>
</dbReference>
<reference evidence="2" key="1">
    <citation type="submission" date="2016-01" db="EMBL/GenBank/DDBJ databases">
        <authorList>
            <person name="Mcilroy J.S."/>
            <person name="Karst M S."/>
            <person name="Albertsen M."/>
        </authorList>
    </citation>
    <scope>NUCLEOTIDE SEQUENCE</scope>
    <source>
        <strain evidence="2">Cfx-K</strain>
    </source>
</reference>
<gene>
    <name evidence="2" type="ORF">CFX0092_B0527</name>
</gene>
<dbReference type="OrthoDB" id="9764596at2"/>
<dbReference type="RefSeq" id="WP_157913353.1">
    <property type="nucleotide sequence ID" value="NZ_LN890656.1"/>
</dbReference>
<feature type="transmembrane region" description="Helical" evidence="1">
    <location>
        <begin position="376"/>
        <end position="400"/>
    </location>
</feature>
<dbReference type="GO" id="GO:0008643">
    <property type="term" value="P:carbohydrate transport"/>
    <property type="evidence" value="ECO:0007669"/>
    <property type="project" value="InterPro"/>
</dbReference>
<dbReference type="AlphaFoldDB" id="A0A160T6M1"/>
<feature type="transmembrane region" description="Helical" evidence="1">
    <location>
        <begin position="227"/>
        <end position="252"/>
    </location>
</feature>
<feature type="transmembrane region" description="Helical" evidence="1">
    <location>
        <begin position="43"/>
        <end position="66"/>
    </location>
</feature>
<evidence type="ECO:0000313" key="3">
    <source>
        <dbReference type="Proteomes" id="UP000215027"/>
    </source>
</evidence>
<evidence type="ECO:0008006" key="4">
    <source>
        <dbReference type="Google" id="ProtNLM"/>
    </source>
</evidence>
<dbReference type="PANTHER" id="PTHR11328:SF24">
    <property type="entry name" value="MAJOR FACILITATOR SUPERFAMILY (MFS) PROFILE DOMAIN-CONTAINING PROTEIN"/>
    <property type="match status" value="1"/>
</dbReference>
<proteinExistence type="predicted"/>
<dbReference type="Pfam" id="PF13347">
    <property type="entry name" value="MFS_2"/>
    <property type="match status" value="1"/>
</dbReference>
<keyword evidence="1" id="KW-0472">Membrane</keyword>
<feature type="transmembrane region" description="Helical" evidence="1">
    <location>
        <begin position="109"/>
        <end position="133"/>
    </location>
</feature>
<dbReference type="InterPro" id="IPR039672">
    <property type="entry name" value="MFS_2"/>
</dbReference>
<dbReference type="InterPro" id="IPR036259">
    <property type="entry name" value="MFS_trans_sf"/>
</dbReference>
<dbReference type="PANTHER" id="PTHR11328">
    <property type="entry name" value="MAJOR FACILITATOR SUPERFAMILY DOMAIN-CONTAINING PROTEIN"/>
    <property type="match status" value="1"/>
</dbReference>
<feature type="transmembrane region" description="Helical" evidence="1">
    <location>
        <begin position="78"/>
        <end position="97"/>
    </location>
</feature>
<feature type="transmembrane region" description="Helical" evidence="1">
    <location>
        <begin position="154"/>
        <end position="173"/>
    </location>
</feature>
<protein>
    <recommendedName>
        <fullName evidence="4">MFS transporter</fullName>
    </recommendedName>
</protein>
<feature type="transmembrane region" description="Helical" evidence="1">
    <location>
        <begin position="305"/>
        <end position="322"/>
    </location>
</feature>
<feature type="transmembrane region" description="Helical" evidence="1">
    <location>
        <begin position="328"/>
        <end position="346"/>
    </location>
</feature>
<feature type="transmembrane region" description="Helical" evidence="1">
    <location>
        <begin position="277"/>
        <end position="296"/>
    </location>
</feature>
<feature type="transmembrane region" description="Helical" evidence="1">
    <location>
        <begin position="179"/>
        <end position="198"/>
    </location>
</feature>
<keyword evidence="1" id="KW-1133">Transmembrane helix</keyword>
<evidence type="ECO:0000313" key="2">
    <source>
        <dbReference type="EMBL" id="CUS06061.1"/>
    </source>
</evidence>
<dbReference type="EMBL" id="LN890656">
    <property type="protein sequence ID" value="CUS06061.1"/>
    <property type="molecule type" value="Genomic_DNA"/>
</dbReference>
<dbReference type="KEGG" id="pbf:CFX0092_B0527"/>
<dbReference type="Proteomes" id="UP000215027">
    <property type="component" value="Chromosome II"/>
</dbReference>
<evidence type="ECO:0000256" key="1">
    <source>
        <dbReference type="SAM" id="Phobius"/>
    </source>
</evidence>
<organism evidence="2 3">
    <name type="scientific">Candidatus Promineifilum breve</name>
    <dbReference type="NCBI Taxonomy" id="1806508"/>
    <lineage>
        <taxon>Bacteria</taxon>
        <taxon>Bacillati</taxon>
        <taxon>Chloroflexota</taxon>
        <taxon>Ardenticatenia</taxon>
        <taxon>Candidatus Promineifilales</taxon>
        <taxon>Candidatus Promineifilaceae</taxon>
        <taxon>Candidatus Promineifilum</taxon>
    </lineage>
</organism>
<dbReference type="GO" id="GO:0005886">
    <property type="term" value="C:plasma membrane"/>
    <property type="evidence" value="ECO:0007669"/>
    <property type="project" value="TreeGrafter"/>
</dbReference>
<accession>A0A160T6M1</accession>
<sequence length="467" mass="50943">MTAIRPHHRLLYSAGSLGVALSYQAFSAYIQFLYIDTLGVRAAWIGLVWALYGLWNAVNDPLVGYWSDRTRSRWGRRVPWMAGSLLPLLITFYLLWLPGGGTDWSELSLLFYFLFIVLLFDFFWSVYVMNWTALFPEMAQGESQRAGVSAQREVFSIFGLLVGVALPPLLAGADWSNRGSMAALLTAVTFVSLLLGLLGSRERPEFAAAPSPSFRESIRLTLGNRNFIIFLAANLMIQYVFLAMASSIPFYAKYVLHIQGPTTLFGVTLDADLQNSLLLAAAFLAALPAMAVWWALARRYGAWRALRAAALLAAATALYFFFPQTFAAGILGTTLFGLSLAGLLMLTNPLLADITDEDEVLNGARREGMFFGMNGLIIRLAFVIQGLLTAVVFTLTGYVSPSAGVLFPPQPDTALFGMRLLTGGVPAIALVVAFLLLGSYTLHGARAAQVRAQAATMQADKLSSLEN</sequence>
<name>A0A160T6M1_9CHLR</name>
<keyword evidence="3" id="KW-1185">Reference proteome</keyword>
<feature type="transmembrane region" description="Helical" evidence="1">
    <location>
        <begin position="420"/>
        <end position="442"/>
    </location>
</feature>
<keyword evidence="1" id="KW-0812">Transmembrane</keyword>
<dbReference type="SUPFAM" id="SSF103473">
    <property type="entry name" value="MFS general substrate transporter"/>
    <property type="match status" value="1"/>
</dbReference>